<keyword evidence="8" id="KW-1185">Reference proteome</keyword>
<dbReference type="RefSeq" id="WP_073290337.1">
    <property type="nucleotide sequence ID" value="NZ_FRCP01000021.1"/>
</dbReference>
<dbReference type="CDD" id="cd11067">
    <property type="entry name" value="CYP152"/>
    <property type="match status" value="1"/>
</dbReference>
<dbReference type="EMBL" id="FRCP01000021">
    <property type="protein sequence ID" value="SHM90474.1"/>
    <property type="molecule type" value="Genomic_DNA"/>
</dbReference>
<evidence type="ECO:0000313" key="8">
    <source>
        <dbReference type="Proteomes" id="UP000184038"/>
    </source>
</evidence>
<proteinExistence type="inferred from homology"/>
<protein>
    <submittedName>
        <fullName evidence="7">Fatty-acid peroxygenase</fullName>
    </submittedName>
</protein>
<dbReference type="Proteomes" id="UP000184038">
    <property type="component" value="Unassembled WGS sequence"/>
</dbReference>
<dbReference type="InterPro" id="IPR002401">
    <property type="entry name" value="Cyt_P450_E_grp-I"/>
</dbReference>
<name>A0A1M7MI31_9FIRM</name>
<dbReference type="InterPro" id="IPR036396">
    <property type="entry name" value="Cyt_P450_sf"/>
</dbReference>
<evidence type="ECO:0000313" key="7">
    <source>
        <dbReference type="EMBL" id="SHM90474.1"/>
    </source>
</evidence>
<dbReference type="GO" id="GO:0016705">
    <property type="term" value="F:oxidoreductase activity, acting on paired donors, with incorporation or reduction of molecular oxygen"/>
    <property type="evidence" value="ECO:0007669"/>
    <property type="project" value="InterPro"/>
</dbReference>
<dbReference type="Pfam" id="PF00067">
    <property type="entry name" value="p450"/>
    <property type="match status" value="1"/>
</dbReference>
<feature type="binding site" description="axial binding residue" evidence="6">
    <location>
        <position position="365"/>
    </location>
    <ligand>
        <name>heme</name>
        <dbReference type="ChEBI" id="CHEBI:30413"/>
    </ligand>
    <ligandPart>
        <name>Fe</name>
        <dbReference type="ChEBI" id="CHEBI:18248"/>
    </ligandPart>
</feature>
<evidence type="ECO:0000256" key="4">
    <source>
        <dbReference type="ARBA" id="ARBA00023002"/>
    </source>
</evidence>
<evidence type="ECO:0000256" key="6">
    <source>
        <dbReference type="PIRSR" id="PIRSR602401-1"/>
    </source>
</evidence>
<dbReference type="PANTHER" id="PTHR24302">
    <property type="entry name" value="CYTOCHROME P450 FAMILY 3"/>
    <property type="match status" value="1"/>
</dbReference>
<evidence type="ECO:0000256" key="3">
    <source>
        <dbReference type="ARBA" id="ARBA00022723"/>
    </source>
</evidence>
<reference evidence="7 8" key="1">
    <citation type="submission" date="2016-11" db="EMBL/GenBank/DDBJ databases">
        <authorList>
            <person name="Jaros S."/>
            <person name="Januszkiewicz K."/>
            <person name="Wedrychowicz H."/>
        </authorList>
    </citation>
    <scope>NUCLEOTIDE SEQUENCE [LARGE SCALE GENOMIC DNA]</scope>
    <source>
        <strain evidence="7 8">DSM 15930</strain>
    </source>
</reference>
<dbReference type="AlphaFoldDB" id="A0A1M7MI31"/>
<keyword evidence="2 6" id="KW-0349">Heme</keyword>
<keyword evidence="4" id="KW-0560">Oxidoreductase</keyword>
<dbReference type="SUPFAM" id="SSF48264">
    <property type="entry name" value="Cytochrome P450"/>
    <property type="match status" value="1"/>
</dbReference>
<sequence length="444" mass="52169">MPTNQGIPKEKGIDHTVDLIREGYPFIQNRIKKYQSPIVISRVLGKKVIFLSGVEAAKVFYNDKYFKRHGVAPMRVQKTLFGKHAIQGLDGKEHLKRKNLFMSLLTPEYEKQLIELCVKNLDRQANEWEKKKSIKLFDESKKVLFLSVCEWTAVPYPKEKEKEFLEDFGYMIYSFGRIGSFYRKGKRSRKCVEHWVEQLIEDVRLGMFEVDKKTPLYQMSMCKDINGELVDIKIAARELINLLRPIIAIATYITFVAVALYENPECKEKLKKKDPIYLEMFCQEVRRYYPFSPFIGAKVIKSFRWNHCVFKKNTLVMLDLYGMMHDEKLWKQPYTFNPERFKKREKCLYDLMPQGGGNIHTGHRCAGDIITLKVMMAFTDYLVNNIEYTVPNQDLSIPLNQIPTLPRSGFIMKNVKMKKVKKKNIIKKNAKKKNVEKKNIRTKI</sequence>
<dbReference type="GO" id="GO:0005506">
    <property type="term" value="F:iron ion binding"/>
    <property type="evidence" value="ECO:0007669"/>
    <property type="project" value="InterPro"/>
</dbReference>
<dbReference type="InterPro" id="IPR050705">
    <property type="entry name" value="Cytochrome_P450_3A"/>
</dbReference>
<comment type="cofactor">
    <cofactor evidence="6">
        <name>heme</name>
        <dbReference type="ChEBI" id="CHEBI:30413"/>
    </cofactor>
</comment>
<dbReference type="InterPro" id="IPR001128">
    <property type="entry name" value="Cyt_P450"/>
</dbReference>
<dbReference type="PRINTS" id="PR00463">
    <property type="entry name" value="EP450I"/>
</dbReference>
<gene>
    <name evidence="7" type="ORF">SAMN02746066_03829</name>
</gene>
<evidence type="ECO:0000256" key="1">
    <source>
        <dbReference type="ARBA" id="ARBA00010617"/>
    </source>
</evidence>
<dbReference type="GO" id="GO:0004497">
    <property type="term" value="F:monooxygenase activity"/>
    <property type="evidence" value="ECO:0007669"/>
    <property type="project" value="InterPro"/>
</dbReference>
<dbReference type="Gene3D" id="1.10.630.10">
    <property type="entry name" value="Cytochrome P450"/>
    <property type="match status" value="1"/>
</dbReference>
<dbReference type="PANTHER" id="PTHR24302:SF15">
    <property type="entry name" value="FATTY-ACID PEROXYGENASE"/>
    <property type="match status" value="1"/>
</dbReference>
<evidence type="ECO:0000256" key="5">
    <source>
        <dbReference type="ARBA" id="ARBA00023004"/>
    </source>
</evidence>
<dbReference type="GO" id="GO:0020037">
    <property type="term" value="F:heme binding"/>
    <property type="evidence" value="ECO:0007669"/>
    <property type="project" value="InterPro"/>
</dbReference>
<comment type="similarity">
    <text evidence="1">Belongs to the cytochrome P450 family.</text>
</comment>
<organism evidence="7 8">
    <name type="scientific">Anaerosporobacter mobilis DSM 15930</name>
    <dbReference type="NCBI Taxonomy" id="1120996"/>
    <lineage>
        <taxon>Bacteria</taxon>
        <taxon>Bacillati</taxon>
        <taxon>Bacillota</taxon>
        <taxon>Clostridia</taxon>
        <taxon>Lachnospirales</taxon>
        <taxon>Lachnospiraceae</taxon>
        <taxon>Anaerosporobacter</taxon>
    </lineage>
</organism>
<dbReference type="OrthoDB" id="9764248at2"/>
<accession>A0A1M7MI31</accession>
<evidence type="ECO:0000256" key="2">
    <source>
        <dbReference type="ARBA" id="ARBA00022617"/>
    </source>
</evidence>
<keyword evidence="5 6" id="KW-0408">Iron</keyword>
<dbReference type="STRING" id="1120996.SAMN02746066_03829"/>
<keyword evidence="3 6" id="KW-0479">Metal-binding</keyword>